<keyword evidence="2" id="KW-1185">Reference proteome</keyword>
<dbReference type="OrthoDB" id="2314273at2759"/>
<dbReference type="Proteomes" id="UP000266673">
    <property type="component" value="Unassembled WGS sequence"/>
</dbReference>
<comment type="caution">
    <text evidence="1">The sequence shown here is derived from an EMBL/GenBank/DDBJ whole genome shotgun (WGS) entry which is preliminary data.</text>
</comment>
<dbReference type="AlphaFoldDB" id="A0A397UA59"/>
<sequence>MKKEHESELKIYLSSILKDLIAEKTQTKNIINQSIKNQKGDEGQSKRCKKCNTTNIDNKKRTCPKCNEKLDKLAALQAESANELAQLNNTASQSKPLIIKSHSYTHEQKSSHFERISITQRSEPDDDVIVSEMYVPDPLEFNTNSINNVKKVLEHIQSITRINQGERKWLPVTCDSVPYNLAQKIKKDFLWLILIPGALHEEMNMLKAFVELNWMIDIKKFAIIQGYRTENQLGYFKKCANHHKSWDSICNIYRHAITYELLWPYVVATENPSADGYLDWAKKQNDHKYKLKFEQTFVYLLAIINFCTGVRNNRPLLVNTARHMFAPVWSGRRHPIYRLIEITYEEQLMRLNPEIRQHIEFYSVISRSGYHHQYQGLDAILEEVNKSLKALIPPVPSQKYWRIAARNCTKFIKLRHILFNIIGYTDNESSGGQTRPDYITESQRFRVQLRQTGFLNPQGNDRKFKSLGDEHLLSEKLKNFSDLACERRIKFINETFKENRPNHSLRPIPVTAQEEAAAMDEANMSKEELLLIINSLLNSVNISDRPKYHGLKQRNRTQLQEILQNIRDLHNEQDEPEDEIELEN</sequence>
<proteinExistence type="predicted"/>
<evidence type="ECO:0000313" key="1">
    <source>
        <dbReference type="EMBL" id="RIB07064.1"/>
    </source>
</evidence>
<accession>A0A397UA59</accession>
<organism evidence="1 2">
    <name type="scientific">Gigaspora rosea</name>
    <dbReference type="NCBI Taxonomy" id="44941"/>
    <lineage>
        <taxon>Eukaryota</taxon>
        <taxon>Fungi</taxon>
        <taxon>Fungi incertae sedis</taxon>
        <taxon>Mucoromycota</taxon>
        <taxon>Glomeromycotina</taxon>
        <taxon>Glomeromycetes</taxon>
        <taxon>Diversisporales</taxon>
        <taxon>Gigasporaceae</taxon>
        <taxon>Gigaspora</taxon>
    </lineage>
</organism>
<protein>
    <submittedName>
        <fullName evidence="1">Uncharacterized protein</fullName>
    </submittedName>
</protein>
<evidence type="ECO:0000313" key="2">
    <source>
        <dbReference type="Proteomes" id="UP000266673"/>
    </source>
</evidence>
<name>A0A397UA59_9GLOM</name>
<dbReference type="EMBL" id="QKWP01001720">
    <property type="protein sequence ID" value="RIB07064.1"/>
    <property type="molecule type" value="Genomic_DNA"/>
</dbReference>
<gene>
    <name evidence="1" type="ORF">C2G38_2215521</name>
</gene>
<reference evidence="1 2" key="1">
    <citation type="submission" date="2018-06" db="EMBL/GenBank/DDBJ databases">
        <title>Comparative genomics reveals the genomic features of Rhizophagus irregularis, R. cerebriforme, R. diaphanum and Gigaspora rosea, and their symbiotic lifestyle signature.</title>
        <authorList>
            <person name="Morin E."/>
            <person name="San Clemente H."/>
            <person name="Chen E.C.H."/>
            <person name="De La Providencia I."/>
            <person name="Hainaut M."/>
            <person name="Kuo A."/>
            <person name="Kohler A."/>
            <person name="Murat C."/>
            <person name="Tang N."/>
            <person name="Roy S."/>
            <person name="Loubradou J."/>
            <person name="Henrissat B."/>
            <person name="Grigoriev I.V."/>
            <person name="Corradi N."/>
            <person name="Roux C."/>
            <person name="Martin F.M."/>
        </authorList>
    </citation>
    <scope>NUCLEOTIDE SEQUENCE [LARGE SCALE GENOMIC DNA]</scope>
    <source>
        <strain evidence="1 2">DAOM 194757</strain>
    </source>
</reference>